<dbReference type="SUPFAM" id="SSF57716">
    <property type="entry name" value="Glucocorticoid receptor-like (DNA-binding domain)"/>
    <property type="match status" value="1"/>
</dbReference>
<evidence type="ECO:0000256" key="2">
    <source>
        <dbReference type="ARBA" id="ARBA00022771"/>
    </source>
</evidence>
<evidence type="ECO:0000313" key="8">
    <source>
        <dbReference type="Ensembl" id="ENSHCOP00000002101.1"/>
    </source>
</evidence>
<feature type="compositionally biased region" description="Polar residues" evidence="6">
    <location>
        <begin position="96"/>
        <end position="107"/>
    </location>
</feature>
<dbReference type="PANTHER" id="PTHR47696">
    <property type="entry name" value="THAP DOMAIN-CONTAINING PROTEIN 2"/>
    <property type="match status" value="1"/>
</dbReference>
<keyword evidence="4 5" id="KW-0238">DNA-binding</keyword>
<keyword evidence="1" id="KW-0479">Metal-binding</keyword>
<dbReference type="GO" id="GO:0008270">
    <property type="term" value="F:zinc ion binding"/>
    <property type="evidence" value="ECO:0007669"/>
    <property type="project" value="UniProtKB-KW"/>
</dbReference>
<evidence type="ECO:0000313" key="9">
    <source>
        <dbReference type="Proteomes" id="UP000264820"/>
    </source>
</evidence>
<dbReference type="GeneTree" id="ENSGT00930000152798"/>
<keyword evidence="3" id="KW-0862">Zinc</keyword>
<evidence type="ECO:0000256" key="1">
    <source>
        <dbReference type="ARBA" id="ARBA00022723"/>
    </source>
</evidence>
<organism evidence="8 9">
    <name type="scientific">Hippocampus comes</name>
    <name type="common">Tiger tail seahorse</name>
    <dbReference type="NCBI Taxonomy" id="109280"/>
    <lineage>
        <taxon>Eukaryota</taxon>
        <taxon>Metazoa</taxon>
        <taxon>Chordata</taxon>
        <taxon>Craniata</taxon>
        <taxon>Vertebrata</taxon>
        <taxon>Euteleostomi</taxon>
        <taxon>Actinopterygii</taxon>
        <taxon>Neopterygii</taxon>
        <taxon>Teleostei</taxon>
        <taxon>Neoteleostei</taxon>
        <taxon>Acanthomorphata</taxon>
        <taxon>Syngnathiaria</taxon>
        <taxon>Syngnathiformes</taxon>
        <taxon>Syngnathoidei</taxon>
        <taxon>Syngnathidae</taxon>
        <taxon>Hippocampus</taxon>
    </lineage>
</organism>
<dbReference type="InterPro" id="IPR006612">
    <property type="entry name" value="THAP_Znf"/>
</dbReference>
<keyword evidence="9" id="KW-1185">Reference proteome</keyword>
<dbReference type="PANTHER" id="PTHR47696:SF2">
    <property type="entry name" value="PROVISIONAL ORTHOLOG OF THAP DOMAIN CONTAINING 1"/>
    <property type="match status" value="1"/>
</dbReference>
<dbReference type="PROSITE" id="PS50950">
    <property type="entry name" value="ZF_THAP"/>
    <property type="match status" value="1"/>
</dbReference>
<evidence type="ECO:0000256" key="5">
    <source>
        <dbReference type="PROSITE-ProRule" id="PRU00309"/>
    </source>
</evidence>
<dbReference type="Ensembl" id="ENSHCOT00000010989.1">
    <property type="protein sequence ID" value="ENSHCOP00000002101.1"/>
    <property type="gene ID" value="ENSHCOG00000003179.1"/>
</dbReference>
<dbReference type="Proteomes" id="UP000264820">
    <property type="component" value="Unplaced"/>
</dbReference>
<feature type="domain" description="THAP-type" evidence="7">
    <location>
        <begin position="1"/>
        <end position="73"/>
    </location>
</feature>
<evidence type="ECO:0000256" key="6">
    <source>
        <dbReference type="SAM" id="MobiDB-lite"/>
    </source>
</evidence>
<dbReference type="GO" id="GO:0003677">
    <property type="term" value="F:DNA binding"/>
    <property type="evidence" value="ECO:0007669"/>
    <property type="project" value="UniProtKB-UniRule"/>
</dbReference>
<evidence type="ECO:0000259" key="7">
    <source>
        <dbReference type="PROSITE" id="PS50950"/>
    </source>
</evidence>
<evidence type="ECO:0000256" key="4">
    <source>
        <dbReference type="ARBA" id="ARBA00023125"/>
    </source>
</evidence>
<dbReference type="SMART" id="SM00692">
    <property type="entry name" value="DM3"/>
    <property type="match status" value="1"/>
</dbReference>
<name>A0A3Q2XPX6_HIPCM</name>
<protein>
    <submittedName>
        <fullName evidence="8">THAP domain-containing protein 2-like</fullName>
    </submittedName>
</protein>
<accession>A0A3Q2XPX6</accession>
<dbReference type="InterPro" id="IPR026521">
    <property type="entry name" value="THAP2"/>
</dbReference>
<keyword evidence="2 5" id="KW-0863">Zinc-finger</keyword>
<dbReference type="OMA" id="CNADMEL"/>
<reference evidence="8" key="2">
    <citation type="submission" date="2025-09" db="UniProtKB">
        <authorList>
            <consortium name="Ensembl"/>
        </authorList>
    </citation>
    <scope>IDENTIFICATION</scope>
</reference>
<dbReference type="AlphaFoldDB" id="A0A3Q2XPX6"/>
<proteinExistence type="predicted"/>
<evidence type="ECO:0000256" key="3">
    <source>
        <dbReference type="ARBA" id="ARBA00022833"/>
    </source>
</evidence>
<feature type="compositionally biased region" description="Basic and acidic residues" evidence="6">
    <location>
        <begin position="86"/>
        <end position="95"/>
    </location>
</feature>
<dbReference type="SMART" id="SM00980">
    <property type="entry name" value="THAP"/>
    <property type="match status" value="1"/>
</dbReference>
<feature type="region of interest" description="Disordered" evidence="6">
    <location>
        <begin position="84"/>
        <end position="108"/>
    </location>
</feature>
<dbReference type="InterPro" id="IPR038441">
    <property type="entry name" value="THAP_Znf_sf"/>
</dbReference>
<reference evidence="8" key="1">
    <citation type="submission" date="2025-08" db="UniProtKB">
        <authorList>
            <consortium name="Ensembl"/>
        </authorList>
    </citation>
    <scope>IDENTIFICATION</scope>
</reference>
<dbReference type="Gene3D" id="6.20.210.20">
    <property type="entry name" value="THAP domain"/>
    <property type="match status" value="1"/>
</dbReference>
<dbReference type="Pfam" id="PF05485">
    <property type="entry name" value="THAP"/>
    <property type="match status" value="1"/>
</dbReference>
<sequence length="187" mass="21403">MVCLRVRLKFRVFLNRFPKDETLCREWVQALRRKNFTATPGVTLICSDHFLEVDFDRSGQTTRLKQGVIPSVFKFPPCLQKKLKERKPATDRHESSQPASTVASESPINPCGADHNYCLDPNPRKVKQKLDTAGETIKSLRKKLKVSHQKTRRLRKKVESLTTILKELKNKGKVSDNSTQIPATTFL</sequence>